<proteinExistence type="predicted"/>
<gene>
    <name evidence="1" type="ORF">POPTR_007G062900</name>
</gene>
<sequence length="71" mass="7706">MAEAAAGREKRKVTMVEQDLLPIEELVDAGRESTVGRDECLLELVVCQTCWSRWSSSTTAGLSSFMAVGAK</sequence>
<protein>
    <submittedName>
        <fullName evidence="1">Uncharacterized protein</fullName>
    </submittedName>
</protein>
<name>B9NAS6_POPTR</name>
<dbReference type="EMBL" id="CM009296">
    <property type="protein sequence ID" value="PNT27410.1"/>
    <property type="molecule type" value="Genomic_DNA"/>
</dbReference>
<reference evidence="1 2" key="1">
    <citation type="journal article" date="2006" name="Science">
        <title>The genome of black cottonwood, Populus trichocarpa (Torr. &amp; Gray).</title>
        <authorList>
            <person name="Tuskan G.A."/>
            <person name="Difazio S."/>
            <person name="Jansson S."/>
            <person name="Bohlmann J."/>
            <person name="Grigoriev I."/>
            <person name="Hellsten U."/>
            <person name="Putnam N."/>
            <person name="Ralph S."/>
            <person name="Rombauts S."/>
            <person name="Salamov A."/>
            <person name="Schein J."/>
            <person name="Sterck L."/>
            <person name="Aerts A."/>
            <person name="Bhalerao R.R."/>
            <person name="Bhalerao R.P."/>
            <person name="Blaudez D."/>
            <person name="Boerjan W."/>
            <person name="Brun A."/>
            <person name="Brunner A."/>
            <person name="Busov V."/>
            <person name="Campbell M."/>
            <person name="Carlson J."/>
            <person name="Chalot M."/>
            <person name="Chapman J."/>
            <person name="Chen G.L."/>
            <person name="Cooper D."/>
            <person name="Coutinho P.M."/>
            <person name="Couturier J."/>
            <person name="Covert S."/>
            <person name="Cronk Q."/>
            <person name="Cunningham R."/>
            <person name="Davis J."/>
            <person name="Degroeve S."/>
            <person name="Dejardin A."/>
            <person name="Depamphilis C."/>
            <person name="Detter J."/>
            <person name="Dirks B."/>
            <person name="Dubchak I."/>
            <person name="Duplessis S."/>
            <person name="Ehlting J."/>
            <person name="Ellis B."/>
            <person name="Gendler K."/>
            <person name="Goodstein D."/>
            <person name="Gribskov M."/>
            <person name="Grimwood J."/>
            <person name="Groover A."/>
            <person name="Gunter L."/>
            <person name="Hamberger B."/>
            <person name="Heinze B."/>
            <person name="Helariutta Y."/>
            <person name="Henrissat B."/>
            <person name="Holligan D."/>
            <person name="Holt R."/>
            <person name="Huang W."/>
            <person name="Islam-Faridi N."/>
            <person name="Jones S."/>
            <person name="Jones-Rhoades M."/>
            <person name="Jorgensen R."/>
            <person name="Joshi C."/>
            <person name="Kangasjarvi J."/>
            <person name="Karlsson J."/>
            <person name="Kelleher C."/>
            <person name="Kirkpatrick R."/>
            <person name="Kirst M."/>
            <person name="Kohler A."/>
            <person name="Kalluri U."/>
            <person name="Larimer F."/>
            <person name="Leebens-Mack J."/>
            <person name="Leple J.C."/>
            <person name="Locascio P."/>
            <person name="Lou Y."/>
            <person name="Lucas S."/>
            <person name="Martin F."/>
            <person name="Montanini B."/>
            <person name="Napoli C."/>
            <person name="Nelson D.R."/>
            <person name="Nelson C."/>
            <person name="Nieminen K."/>
            <person name="Nilsson O."/>
            <person name="Pereda V."/>
            <person name="Peter G."/>
            <person name="Philippe R."/>
            <person name="Pilate G."/>
            <person name="Poliakov A."/>
            <person name="Razumovskaya J."/>
            <person name="Richardson P."/>
            <person name="Rinaldi C."/>
            <person name="Ritland K."/>
            <person name="Rouze P."/>
            <person name="Ryaboy D."/>
            <person name="Schmutz J."/>
            <person name="Schrader J."/>
            <person name="Segerman B."/>
            <person name="Shin H."/>
            <person name="Siddiqui A."/>
            <person name="Sterky F."/>
            <person name="Terry A."/>
            <person name="Tsai C.J."/>
            <person name="Uberbacher E."/>
            <person name="Unneberg P."/>
            <person name="Vahala J."/>
            <person name="Wall K."/>
            <person name="Wessler S."/>
            <person name="Yang G."/>
            <person name="Yin T."/>
            <person name="Douglas C."/>
            <person name="Marra M."/>
            <person name="Sandberg G."/>
            <person name="Van de Peer Y."/>
            <person name="Rokhsar D."/>
        </authorList>
    </citation>
    <scope>NUCLEOTIDE SEQUENCE [LARGE SCALE GENOMIC DNA]</scope>
    <source>
        <strain evidence="2">cv. Nisqually</strain>
    </source>
</reference>
<accession>B9NAS6</accession>
<dbReference type="HOGENOM" id="CLU_2744731_0_0_1"/>
<dbReference type="Proteomes" id="UP000006729">
    <property type="component" value="Chromosome 7"/>
</dbReference>
<evidence type="ECO:0000313" key="1">
    <source>
        <dbReference type="EMBL" id="PNT27410.1"/>
    </source>
</evidence>
<dbReference type="InParanoid" id="B9NAS6"/>
<dbReference type="AlphaFoldDB" id="B9NAS6"/>
<keyword evidence="2" id="KW-1185">Reference proteome</keyword>
<evidence type="ECO:0000313" key="2">
    <source>
        <dbReference type="Proteomes" id="UP000006729"/>
    </source>
</evidence>
<organism evidence="1 2">
    <name type="scientific">Populus trichocarpa</name>
    <name type="common">Western balsam poplar</name>
    <name type="synonym">Populus balsamifera subsp. trichocarpa</name>
    <dbReference type="NCBI Taxonomy" id="3694"/>
    <lineage>
        <taxon>Eukaryota</taxon>
        <taxon>Viridiplantae</taxon>
        <taxon>Streptophyta</taxon>
        <taxon>Embryophyta</taxon>
        <taxon>Tracheophyta</taxon>
        <taxon>Spermatophyta</taxon>
        <taxon>Magnoliopsida</taxon>
        <taxon>eudicotyledons</taxon>
        <taxon>Gunneridae</taxon>
        <taxon>Pentapetalae</taxon>
        <taxon>rosids</taxon>
        <taxon>fabids</taxon>
        <taxon>Malpighiales</taxon>
        <taxon>Salicaceae</taxon>
        <taxon>Saliceae</taxon>
        <taxon>Populus</taxon>
    </lineage>
</organism>